<keyword evidence="3" id="KW-1185">Reference proteome</keyword>
<name>A0A8H6PGF9_9EURO</name>
<organism evidence="1 3">
    <name type="scientific">Aspergillus hiratsukae</name>
    <dbReference type="NCBI Taxonomy" id="1194566"/>
    <lineage>
        <taxon>Eukaryota</taxon>
        <taxon>Fungi</taxon>
        <taxon>Dikarya</taxon>
        <taxon>Ascomycota</taxon>
        <taxon>Pezizomycotina</taxon>
        <taxon>Eurotiomycetes</taxon>
        <taxon>Eurotiomycetidae</taxon>
        <taxon>Eurotiales</taxon>
        <taxon>Aspergillaceae</taxon>
        <taxon>Aspergillus</taxon>
        <taxon>Aspergillus subgen. Fumigati</taxon>
    </lineage>
</organism>
<dbReference type="Proteomes" id="UP000630445">
    <property type="component" value="Unassembled WGS sequence"/>
</dbReference>
<gene>
    <name evidence="1" type="ORF">CNMCM5793_005479</name>
    <name evidence="2" type="ORF">CNMCM6106_005891</name>
</gene>
<evidence type="ECO:0000313" key="1">
    <source>
        <dbReference type="EMBL" id="KAF7133953.1"/>
    </source>
</evidence>
<dbReference type="EMBL" id="JACBAD010001789">
    <property type="protein sequence ID" value="KAF7133953.1"/>
    <property type="molecule type" value="Genomic_DNA"/>
</dbReference>
<protein>
    <submittedName>
        <fullName evidence="1">Uncharacterized protein</fullName>
    </submittedName>
</protein>
<proteinExistence type="predicted"/>
<evidence type="ECO:0000313" key="2">
    <source>
        <dbReference type="EMBL" id="KAF7171529.1"/>
    </source>
</evidence>
<dbReference type="Proteomes" id="UP000662466">
    <property type="component" value="Unassembled WGS sequence"/>
</dbReference>
<sequence length="90" mass="9850">MPAPMATSWDEGDELFAVAQVVLVIDEEFEQVAGDEEFELVVLAIDEEFEYPARAATPGITAPFSIVKGSPTWQPLSTTDPQQYLAFVVS</sequence>
<reference evidence="1" key="1">
    <citation type="submission" date="2020-06" db="EMBL/GenBank/DDBJ databases">
        <title>Draft genome sequences of strains closely related to Aspergillus parafelis and Aspergillus hiratsukae.</title>
        <authorList>
            <person name="Dos Santos R.A.C."/>
            <person name="Rivero-Menendez O."/>
            <person name="Steenwyk J.L."/>
            <person name="Mead M.E."/>
            <person name="Goldman G.H."/>
            <person name="Alastruey-Izquierdo A."/>
            <person name="Rokas A."/>
        </authorList>
    </citation>
    <scope>NUCLEOTIDE SEQUENCE</scope>
    <source>
        <strain evidence="1">CNM-CM5793</strain>
        <strain evidence="2">CNM-CM6106</strain>
    </source>
</reference>
<accession>A0A8H6PGF9</accession>
<dbReference type="EMBL" id="JACBAF010001924">
    <property type="protein sequence ID" value="KAF7171529.1"/>
    <property type="molecule type" value="Genomic_DNA"/>
</dbReference>
<dbReference type="AlphaFoldDB" id="A0A8H6PGF9"/>
<evidence type="ECO:0000313" key="3">
    <source>
        <dbReference type="Proteomes" id="UP000630445"/>
    </source>
</evidence>
<comment type="caution">
    <text evidence="1">The sequence shown here is derived from an EMBL/GenBank/DDBJ whole genome shotgun (WGS) entry which is preliminary data.</text>
</comment>